<keyword evidence="4 10" id="KW-0808">Transferase</keyword>
<dbReference type="InterPro" id="IPR027417">
    <property type="entry name" value="P-loop_NTPase"/>
</dbReference>
<feature type="binding site" evidence="10">
    <location>
        <begin position="18"/>
        <end position="25"/>
    </location>
    <ligand>
        <name>ATP</name>
        <dbReference type="ChEBI" id="CHEBI:30616"/>
    </ligand>
</feature>
<keyword evidence="8 10" id="KW-0460">Magnesium</keyword>
<dbReference type="InterPro" id="IPR039657">
    <property type="entry name" value="Dimethylallyltransferase"/>
</dbReference>
<evidence type="ECO:0000256" key="9">
    <source>
        <dbReference type="ARBA" id="ARBA00049563"/>
    </source>
</evidence>
<feature type="site" description="Interaction with substrate tRNA" evidence="10">
    <location>
        <position position="105"/>
    </location>
</feature>
<comment type="cofactor">
    <cofactor evidence="1 10">
        <name>Mg(2+)</name>
        <dbReference type="ChEBI" id="CHEBI:18420"/>
    </cofactor>
</comment>
<dbReference type="SUPFAM" id="SSF52540">
    <property type="entry name" value="P-loop containing nucleoside triphosphate hydrolases"/>
    <property type="match status" value="1"/>
</dbReference>
<keyword evidence="5 10" id="KW-0819">tRNA processing</keyword>
<dbReference type="NCBIfam" id="TIGR00174">
    <property type="entry name" value="miaA"/>
    <property type="match status" value="1"/>
</dbReference>
<evidence type="ECO:0000256" key="4">
    <source>
        <dbReference type="ARBA" id="ARBA00022679"/>
    </source>
</evidence>
<dbReference type="OrthoDB" id="9776390at2"/>
<reference evidence="14 15" key="1">
    <citation type="submission" date="2019-07" db="EMBL/GenBank/DDBJ databases">
        <title>Litoreibacter alkalisoli sp. nov., isolated from saline-alkaline soil.</title>
        <authorList>
            <person name="Wang S."/>
            <person name="Xu L."/>
            <person name="Xing Y.-T."/>
            <person name="Sun J.-Q."/>
        </authorList>
    </citation>
    <scope>NUCLEOTIDE SEQUENCE [LARGE SCALE GENOMIC DNA]</scope>
    <source>
        <strain evidence="14 15">LN3S51</strain>
    </source>
</reference>
<dbReference type="AlphaFoldDB" id="A0A5B8IXK4"/>
<comment type="caution">
    <text evidence="10">Lacks conserved residue(s) required for the propagation of feature annotation.</text>
</comment>
<evidence type="ECO:0000256" key="8">
    <source>
        <dbReference type="ARBA" id="ARBA00022842"/>
    </source>
</evidence>
<dbReference type="Gene3D" id="3.40.50.300">
    <property type="entry name" value="P-loop containing nucleotide triphosphate hydrolases"/>
    <property type="match status" value="1"/>
</dbReference>
<feature type="site" description="Interaction with substrate tRNA" evidence="10">
    <location>
        <position position="127"/>
    </location>
</feature>
<evidence type="ECO:0000256" key="12">
    <source>
        <dbReference type="RuleBase" id="RU003784"/>
    </source>
</evidence>
<dbReference type="EC" id="2.5.1.75" evidence="10"/>
<comment type="catalytic activity">
    <reaction evidence="9 10 11">
        <text>adenosine(37) in tRNA + dimethylallyl diphosphate = N(6)-dimethylallyladenosine(37) in tRNA + diphosphate</text>
        <dbReference type="Rhea" id="RHEA:26482"/>
        <dbReference type="Rhea" id="RHEA-COMP:10162"/>
        <dbReference type="Rhea" id="RHEA-COMP:10375"/>
        <dbReference type="ChEBI" id="CHEBI:33019"/>
        <dbReference type="ChEBI" id="CHEBI:57623"/>
        <dbReference type="ChEBI" id="CHEBI:74411"/>
        <dbReference type="ChEBI" id="CHEBI:74415"/>
        <dbReference type="EC" id="2.5.1.75"/>
    </reaction>
</comment>
<comment type="subunit">
    <text evidence="10">Monomer.</text>
</comment>
<name>A0A5B8IXK4_9RHOB</name>
<gene>
    <name evidence="10 14" type="primary">miaA</name>
    <name evidence="14" type="ORF">FPZ52_06645</name>
</gene>
<dbReference type="PANTHER" id="PTHR11088">
    <property type="entry name" value="TRNA DIMETHYLALLYLTRANSFERASE"/>
    <property type="match status" value="1"/>
</dbReference>
<dbReference type="InterPro" id="IPR018022">
    <property type="entry name" value="IPT"/>
</dbReference>
<comment type="similarity">
    <text evidence="3 10 13">Belongs to the IPP transferase family.</text>
</comment>
<dbReference type="Pfam" id="PF01715">
    <property type="entry name" value="IPPT"/>
    <property type="match status" value="1"/>
</dbReference>
<accession>A0A5B8IXK4</accession>
<keyword evidence="6 10" id="KW-0547">Nucleotide-binding</keyword>
<evidence type="ECO:0000256" key="7">
    <source>
        <dbReference type="ARBA" id="ARBA00022840"/>
    </source>
</evidence>
<evidence type="ECO:0000256" key="3">
    <source>
        <dbReference type="ARBA" id="ARBA00005842"/>
    </source>
</evidence>
<evidence type="ECO:0000256" key="5">
    <source>
        <dbReference type="ARBA" id="ARBA00022694"/>
    </source>
</evidence>
<dbReference type="GO" id="GO:0052381">
    <property type="term" value="F:tRNA dimethylallyltransferase activity"/>
    <property type="evidence" value="ECO:0007669"/>
    <property type="project" value="UniProtKB-UniRule"/>
</dbReference>
<dbReference type="Proteomes" id="UP000318483">
    <property type="component" value="Chromosome"/>
</dbReference>
<keyword evidence="15" id="KW-1185">Reference proteome</keyword>
<evidence type="ECO:0000313" key="15">
    <source>
        <dbReference type="Proteomes" id="UP000318483"/>
    </source>
</evidence>
<dbReference type="HAMAP" id="MF_00185">
    <property type="entry name" value="IPP_trans"/>
    <property type="match status" value="1"/>
</dbReference>
<dbReference type="CDD" id="cd02019">
    <property type="entry name" value="NK"/>
    <property type="match status" value="1"/>
</dbReference>
<dbReference type="KEGG" id="lit:FPZ52_06645"/>
<protein>
    <recommendedName>
        <fullName evidence="10">tRNA dimethylallyltransferase</fullName>
        <ecNumber evidence="10">2.5.1.75</ecNumber>
    </recommendedName>
    <alternativeName>
        <fullName evidence="10">Dimethylallyl diphosphate:tRNA dimethylallyltransferase</fullName>
        <shortName evidence="10">DMAPP:tRNA dimethylallyltransferase</shortName>
        <shortName evidence="10">DMATase</shortName>
    </alternativeName>
    <alternativeName>
        <fullName evidence="10">Isopentenyl-diphosphate:tRNA isopentenyltransferase</fullName>
        <shortName evidence="10">IPP transferase</shortName>
        <shortName evidence="10">IPPT</shortName>
        <shortName evidence="10">IPTase</shortName>
    </alternativeName>
</protein>
<evidence type="ECO:0000256" key="1">
    <source>
        <dbReference type="ARBA" id="ARBA00001946"/>
    </source>
</evidence>
<organism evidence="14 15">
    <name type="scientific">Qingshengfaniella alkalisoli</name>
    <dbReference type="NCBI Taxonomy" id="2599296"/>
    <lineage>
        <taxon>Bacteria</taxon>
        <taxon>Pseudomonadati</taxon>
        <taxon>Pseudomonadota</taxon>
        <taxon>Alphaproteobacteria</taxon>
        <taxon>Rhodobacterales</taxon>
        <taxon>Paracoccaceae</taxon>
        <taxon>Qingshengfaniella</taxon>
    </lineage>
</organism>
<evidence type="ECO:0000256" key="2">
    <source>
        <dbReference type="ARBA" id="ARBA00003213"/>
    </source>
</evidence>
<feature type="binding site" evidence="10">
    <location>
        <begin position="20"/>
        <end position="25"/>
    </location>
    <ligand>
        <name>substrate</name>
    </ligand>
</feature>
<dbReference type="GO" id="GO:0006400">
    <property type="term" value="P:tRNA modification"/>
    <property type="evidence" value="ECO:0007669"/>
    <property type="project" value="TreeGrafter"/>
</dbReference>
<evidence type="ECO:0000256" key="10">
    <source>
        <dbReference type="HAMAP-Rule" id="MF_00185"/>
    </source>
</evidence>
<evidence type="ECO:0000256" key="13">
    <source>
        <dbReference type="RuleBase" id="RU003785"/>
    </source>
</evidence>
<dbReference type="EMBL" id="CP042261">
    <property type="protein sequence ID" value="QDY69338.1"/>
    <property type="molecule type" value="Genomic_DNA"/>
</dbReference>
<evidence type="ECO:0000256" key="6">
    <source>
        <dbReference type="ARBA" id="ARBA00022741"/>
    </source>
</evidence>
<evidence type="ECO:0000256" key="11">
    <source>
        <dbReference type="RuleBase" id="RU003783"/>
    </source>
</evidence>
<comment type="function">
    <text evidence="2 10 12">Catalyzes the transfer of a dimethylallyl group onto the adenine at position 37 in tRNAs that read codons beginning with uridine, leading to the formation of N6-(dimethylallyl)adenosine (i(6)A).</text>
</comment>
<dbReference type="PANTHER" id="PTHR11088:SF60">
    <property type="entry name" value="TRNA DIMETHYLALLYLTRANSFERASE"/>
    <property type="match status" value="1"/>
</dbReference>
<keyword evidence="7 10" id="KW-0067">ATP-binding</keyword>
<dbReference type="GO" id="GO:0005524">
    <property type="term" value="F:ATP binding"/>
    <property type="evidence" value="ECO:0007669"/>
    <property type="project" value="UniProtKB-UniRule"/>
</dbReference>
<sequence length="297" mass="33825">MSNALPRFIPDKPVLIAGPTASGKSDLALRFAEEQGRHIVNADALQVYDGWHILTARPSEVDMSRACHWLYGHVSYRDDYSVGQWLRDLRPHLHRSPAPVIVGGTGLYFMALTEGLAEIPTTEPLIRQRAADYLAAYGLSQMVADLDTRTRGRLDTNNPMRVQRAWEVKYQTGRELADWQDDTPPPLVDENHAHCFVVQSDADWLNARIDLRFDRMLELGALEEARRMEPDWDSTRLSSNAIGATELIEVIRETMSLEQATKLAKIASHQYAKRQRTWFRKRMKGWNPLNSADFTPS</sequence>
<proteinExistence type="inferred from homology"/>
<evidence type="ECO:0000313" key="14">
    <source>
        <dbReference type="EMBL" id="QDY69338.1"/>
    </source>
</evidence>
<dbReference type="RefSeq" id="WP_146364717.1">
    <property type="nucleotide sequence ID" value="NZ_CP042261.1"/>
</dbReference>
<dbReference type="Gene3D" id="1.10.20.140">
    <property type="match status" value="1"/>
</dbReference>